<evidence type="ECO:0000313" key="2">
    <source>
        <dbReference type="Proteomes" id="UP000326302"/>
    </source>
</evidence>
<name>A0A5N5U4S2_9EURY</name>
<dbReference type="RefSeq" id="WP_152120784.1">
    <property type="nucleotide sequence ID" value="NZ_QJOW01000005.1"/>
</dbReference>
<comment type="caution">
    <text evidence="1">The sequence shown here is derived from an EMBL/GenBank/DDBJ whole genome shotgun (WGS) entry which is preliminary data.</text>
</comment>
<dbReference type="OrthoDB" id="11472at2157"/>
<geneLocation type="plasmid" evidence="1">
    <name>unnamed1</name>
</geneLocation>
<gene>
    <name evidence="1" type="ORF">DMP03_11355</name>
</gene>
<evidence type="ECO:0008006" key="3">
    <source>
        <dbReference type="Google" id="ProtNLM"/>
    </source>
</evidence>
<dbReference type="Proteomes" id="UP000326302">
    <property type="component" value="Unassembled WGS sequence"/>
</dbReference>
<keyword evidence="1" id="KW-0614">Plasmid</keyword>
<accession>A0A5N5U4S2</accession>
<sequence>MNKGDWILFYTDSDQYEYAAKVAEKEHNPDLGDAIRTDILNLENNGDRDWDFLLILESPISISISGHKLAELLDYGNYYPVRFIRVTESRMQHLRKEYESVNEFIYKIRTDTT</sequence>
<protein>
    <recommendedName>
        <fullName evidence="3">EVE domain-containing protein</fullName>
    </recommendedName>
</protein>
<dbReference type="AlphaFoldDB" id="A0A5N5U4S2"/>
<proteinExistence type="predicted"/>
<dbReference type="EMBL" id="QJOW01000005">
    <property type="protein sequence ID" value="KAB7513524.1"/>
    <property type="molecule type" value="Genomic_DNA"/>
</dbReference>
<reference evidence="1 2" key="1">
    <citation type="submission" date="2019-10" db="EMBL/GenBank/DDBJ databases">
        <title>Unraveling microbial dark matter from salterns through culturing: the case of the genus Halosegnis.</title>
        <authorList>
            <person name="Duran-Viseras A."/>
            <person name="Andrei A.-S."/>
            <person name="Vera-Gargallo B."/>
            <person name="Ghai R."/>
            <person name="Sanchez-Porro C."/>
            <person name="Ventosa A."/>
        </authorList>
    </citation>
    <scope>NUCLEOTIDE SEQUENCE [LARGE SCALE GENOMIC DNA]</scope>
    <source>
        <strain evidence="1 2">F17-44</strain>
        <plasmid evidence="1">unnamed1</plasmid>
    </source>
</reference>
<evidence type="ECO:0000313" key="1">
    <source>
        <dbReference type="EMBL" id="KAB7513524.1"/>
    </source>
</evidence>
<organism evidence="1 2">
    <name type="scientific">Halosegnis rubeus</name>
    <dbReference type="NCBI Taxonomy" id="2212850"/>
    <lineage>
        <taxon>Archaea</taxon>
        <taxon>Methanobacteriati</taxon>
        <taxon>Methanobacteriota</taxon>
        <taxon>Stenosarchaea group</taxon>
        <taxon>Halobacteria</taxon>
        <taxon>Halobacteriales</taxon>
        <taxon>Natronomonadaceae</taxon>
        <taxon>Halosegnis</taxon>
    </lineage>
</organism>